<dbReference type="EMBL" id="FRAW01000010">
    <property type="protein sequence ID" value="SHK58232.1"/>
    <property type="molecule type" value="Genomic_DNA"/>
</dbReference>
<evidence type="ECO:0000313" key="1">
    <source>
        <dbReference type="EMBL" id="SHK58232.1"/>
    </source>
</evidence>
<evidence type="ECO:0008006" key="3">
    <source>
        <dbReference type="Google" id="ProtNLM"/>
    </source>
</evidence>
<proteinExistence type="predicted"/>
<name>A0A1M6TMF0_9BACT</name>
<accession>A0A1M6TMF0</accession>
<organism evidence="1 2">
    <name type="scientific">Fibrobacter intestinalis</name>
    <dbReference type="NCBI Taxonomy" id="28122"/>
    <lineage>
        <taxon>Bacteria</taxon>
        <taxon>Pseudomonadati</taxon>
        <taxon>Fibrobacterota</taxon>
        <taxon>Fibrobacteria</taxon>
        <taxon>Fibrobacterales</taxon>
        <taxon>Fibrobacteraceae</taxon>
        <taxon>Fibrobacter</taxon>
    </lineage>
</organism>
<reference evidence="2" key="1">
    <citation type="submission" date="2016-11" db="EMBL/GenBank/DDBJ databases">
        <authorList>
            <person name="Varghese N."/>
            <person name="Submissions S."/>
        </authorList>
    </citation>
    <scope>NUCLEOTIDE SEQUENCE [LARGE SCALE GENOMIC DNA]</scope>
    <source>
        <strain evidence="2">UWOS</strain>
    </source>
</reference>
<dbReference type="Proteomes" id="UP000184275">
    <property type="component" value="Unassembled WGS sequence"/>
</dbReference>
<dbReference type="PROSITE" id="PS51257">
    <property type="entry name" value="PROKAR_LIPOPROTEIN"/>
    <property type="match status" value="1"/>
</dbReference>
<dbReference type="AlphaFoldDB" id="A0A1M6TMF0"/>
<gene>
    <name evidence="1" type="ORF">SAMN05720469_11065</name>
</gene>
<keyword evidence="2" id="KW-1185">Reference proteome</keyword>
<evidence type="ECO:0000313" key="2">
    <source>
        <dbReference type="Proteomes" id="UP000184275"/>
    </source>
</evidence>
<sequence length="146" mass="16288">MNKITFLSLLVSCWLIAGCQNEWGDTEGFHYDTSLHYDESILLLDSISNCSGNIDDAFLVDTLFIESVGGKKTLVFPAQIYTDKKIIRSIGIHPSGDTLIVGLIEKEKTPNYLLDCPVLVYSTVNKDLPGKYLSLGPAYTYFLKKK</sequence>
<dbReference type="RefSeq" id="WP_073303692.1">
    <property type="nucleotide sequence ID" value="NZ_FRAW01000010.1"/>
</dbReference>
<protein>
    <recommendedName>
        <fullName evidence="3">Lipoprotein</fullName>
    </recommendedName>
</protein>